<dbReference type="Pfam" id="PF01551">
    <property type="entry name" value="Peptidase_M23"/>
    <property type="match status" value="1"/>
</dbReference>
<dbReference type="InterPro" id="IPR050570">
    <property type="entry name" value="Cell_wall_metabolism_enzyme"/>
</dbReference>
<accession>A0ABQ2DF27</accession>
<organism evidence="3 4">
    <name type="scientific">Deinococcus roseus</name>
    <dbReference type="NCBI Taxonomy" id="392414"/>
    <lineage>
        <taxon>Bacteria</taxon>
        <taxon>Thermotogati</taxon>
        <taxon>Deinococcota</taxon>
        <taxon>Deinococci</taxon>
        <taxon>Deinococcales</taxon>
        <taxon>Deinococcaceae</taxon>
        <taxon>Deinococcus</taxon>
    </lineage>
</organism>
<feature type="domain" description="LysM" evidence="2">
    <location>
        <begin position="23"/>
        <end position="68"/>
    </location>
</feature>
<dbReference type="CDD" id="cd00118">
    <property type="entry name" value="LysM"/>
    <property type="match status" value="1"/>
</dbReference>
<protein>
    <recommendedName>
        <fullName evidence="2">LysM domain-containing protein</fullName>
    </recommendedName>
</protein>
<dbReference type="InterPro" id="IPR018392">
    <property type="entry name" value="LysM"/>
</dbReference>
<dbReference type="PROSITE" id="PS51782">
    <property type="entry name" value="LYSM"/>
    <property type="match status" value="1"/>
</dbReference>
<dbReference type="PANTHER" id="PTHR21666">
    <property type="entry name" value="PEPTIDASE-RELATED"/>
    <property type="match status" value="1"/>
</dbReference>
<evidence type="ECO:0000259" key="2">
    <source>
        <dbReference type="PROSITE" id="PS51782"/>
    </source>
</evidence>
<dbReference type="Pfam" id="PF01476">
    <property type="entry name" value="LysM"/>
    <property type="match status" value="1"/>
</dbReference>
<dbReference type="RefSeq" id="WP_189006688.1">
    <property type="nucleotide sequence ID" value="NZ_BMOD01000024.1"/>
</dbReference>
<dbReference type="InterPro" id="IPR036779">
    <property type="entry name" value="LysM_dom_sf"/>
</dbReference>
<feature type="chain" id="PRO_5045277748" description="LysM domain-containing protein" evidence="1">
    <location>
        <begin position="22"/>
        <end position="220"/>
    </location>
</feature>
<gene>
    <name evidence="3" type="ORF">GCM10008938_42780</name>
</gene>
<dbReference type="PANTHER" id="PTHR21666:SF270">
    <property type="entry name" value="MUREIN HYDROLASE ACTIVATOR ENVC"/>
    <property type="match status" value="1"/>
</dbReference>
<evidence type="ECO:0000313" key="4">
    <source>
        <dbReference type="Proteomes" id="UP000632222"/>
    </source>
</evidence>
<proteinExistence type="predicted"/>
<dbReference type="InterPro" id="IPR016047">
    <property type="entry name" value="M23ase_b-sheet_dom"/>
</dbReference>
<keyword evidence="1" id="KW-0732">Signal</keyword>
<dbReference type="SUPFAM" id="SSF51261">
    <property type="entry name" value="Duplicated hybrid motif"/>
    <property type="match status" value="1"/>
</dbReference>
<reference evidence="4" key="1">
    <citation type="journal article" date="2019" name="Int. J. Syst. Evol. Microbiol.">
        <title>The Global Catalogue of Microorganisms (GCM) 10K type strain sequencing project: providing services to taxonomists for standard genome sequencing and annotation.</title>
        <authorList>
            <consortium name="The Broad Institute Genomics Platform"/>
            <consortium name="The Broad Institute Genome Sequencing Center for Infectious Disease"/>
            <person name="Wu L."/>
            <person name="Ma J."/>
        </authorList>
    </citation>
    <scope>NUCLEOTIDE SEQUENCE [LARGE SCALE GENOMIC DNA]</scope>
    <source>
        <strain evidence="4">JCM 14370</strain>
    </source>
</reference>
<name>A0ABQ2DF27_9DEIO</name>
<dbReference type="EMBL" id="BMOD01000024">
    <property type="protein sequence ID" value="GGJ52209.1"/>
    <property type="molecule type" value="Genomic_DNA"/>
</dbReference>
<dbReference type="CDD" id="cd12797">
    <property type="entry name" value="M23_peptidase"/>
    <property type="match status" value="1"/>
</dbReference>
<comment type="caution">
    <text evidence="3">The sequence shown here is derived from an EMBL/GenBank/DDBJ whole genome shotgun (WGS) entry which is preliminary data.</text>
</comment>
<keyword evidence="4" id="KW-1185">Reference proteome</keyword>
<evidence type="ECO:0000313" key="3">
    <source>
        <dbReference type="EMBL" id="GGJ52209.1"/>
    </source>
</evidence>
<sequence>MSFKHLLVVLALFCGTSSVFASTSYTVKAGDTLSRIAQRQGINIDAIRDLNPSLKNPNSLKVGQKIVLPSKTPTKPKTAQKATIKKVSYSARSWLWPVNGPITSGYGYRNLWIAGSNFHPAIDIAASTGTPVHASQTGVVTTAKWDSSGFGFTVVVDHGNGWSTRYSHNSRLLVNVGSTVQAGQVLALAGATGAATGPHVDFRIYHNGRELNPTTLLSAR</sequence>
<dbReference type="Proteomes" id="UP000632222">
    <property type="component" value="Unassembled WGS sequence"/>
</dbReference>
<dbReference type="Gene3D" id="3.10.350.10">
    <property type="entry name" value="LysM domain"/>
    <property type="match status" value="1"/>
</dbReference>
<feature type="signal peptide" evidence="1">
    <location>
        <begin position="1"/>
        <end position="21"/>
    </location>
</feature>
<dbReference type="InterPro" id="IPR011055">
    <property type="entry name" value="Dup_hybrid_motif"/>
</dbReference>
<dbReference type="Gene3D" id="2.70.70.10">
    <property type="entry name" value="Glucose Permease (Domain IIA)"/>
    <property type="match status" value="1"/>
</dbReference>
<dbReference type="SMART" id="SM00257">
    <property type="entry name" value="LysM"/>
    <property type="match status" value="1"/>
</dbReference>
<evidence type="ECO:0000256" key="1">
    <source>
        <dbReference type="SAM" id="SignalP"/>
    </source>
</evidence>